<accession>A0AAV4VRE4</accession>
<dbReference type="EMBL" id="BPLR01014937">
    <property type="protein sequence ID" value="GIY72376.1"/>
    <property type="molecule type" value="Genomic_DNA"/>
</dbReference>
<reference evidence="1 2" key="1">
    <citation type="submission" date="2021-06" db="EMBL/GenBank/DDBJ databases">
        <title>Caerostris extrusa draft genome.</title>
        <authorList>
            <person name="Kono N."/>
            <person name="Arakawa K."/>
        </authorList>
    </citation>
    <scope>NUCLEOTIDE SEQUENCE [LARGE SCALE GENOMIC DNA]</scope>
</reference>
<name>A0AAV4VRE4_CAEEX</name>
<sequence>MGSRLNFPMGSFKPDLDDFGLLWKEGKNAEGRYGRIPPHDFDTLVALYISQHCCGTEKANVNNKTDTLKVFQTNRKNLTQNAKSLECMPQQCAYLLQQAVHEIRMPFRKDNLRTPGLALDERASCRRRVLSRMIHQHYFYSILLHGLHFSFLQQIRQTEFFLFY</sequence>
<evidence type="ECO:0000313" key="2">
    <source>
        <dbReference type="Proteomes" id="UP001054945"/>
    </source>
</evidence>
<proteinExistence type="predicted"/>
<organism evidence="1 2">
    <name type="scientific">Caerostris extrusa</name>
    <name type="common">Bark spider</name>
    <name type="synonym">Caerostris bankana</name>
    <dbReference type="NCBI Taxonomy" id="172846"/>
    <lineage>
        <taxon>Eukaryota</taxon>
        <taxon>Metazoa</taxon>
        <taxon>Ecdysozoa</taxon>
        <taxon>Arthropoda</taxon>
        <taxon>Chelicerata</taxon>
        <taxon>Arachnida</taxon>
        <taxon>Araneae</taxon>
        <taxon>Araneomorphae</taxon>
        <taxon>Entelegynae</taxon>
        <taxon>Araneoidea</taxon>
        <taxon>Araneidae</taxon>
        <taxon>Caerostris</taxon>
    </lineage>
</organism>
<evidence type="ECO:0000313" key="1">
    <source>
        <dbReference type="EMBL" id="GIY72376.1"/>
    </source>
</evidence>
<dbReference type="AlphaFoldDB" id="A0AAV4VRE4"/>
<protein>
    <submittedName>
        <fullName evidence="1">Uncharacterized protein</fullName>
    </submittedName>
</protein>
<dbReference type="Proteomes" id="UP001054945">
    <property type="component" value="Unassembled WGS sequence"/>
</dbReference>
<comment type="caution">
    <text evidence="1">The sequence shown here is derived from an EMBL/GenBank/DDBJ whole genome shotgun (WGS) entry which is preliminary data.</text>
</comment>
<keyword evidence="2" id="KW-1185">Reference proteome</keyword>
<gene>
    <name evidence="1" type="ORF">CEXT_786111</name>
</gene>